<proteinExistence type="predicted"/>
<comment type="caution">
    <text evidence="2">The sequence shown here is derived from an EMBL/GenBank/DDBJ whole genome shotgun (WGS) entry which is preliminary data.</text>
</comment>
<organism evidence="2 3">
    <name type="scientific">Colletotrichum tabaci</name>
    <dbReference type="NCBI Taxonomy" id="1209068"/>
    <lineage>
        <taxon>Eukaryota</taxon>
        <taxon>Fungi</taxon>
        <taxon>Dikarya</taxon>
        <taxon>Ascomycota</taxon>
        <taxon>Pezizomycotina</taxon>
        <taxon>Sordariomycetes</taxon>
        <taxon>Hypocreomycetidae</taxon>
        <taxon>Glomerellales</taxon>
        <taxon>Glomerellaceae</taxon>
        <taxon>Colletotrichum</taxon>
        <taxon>Colletotrichum destructivum species complex</taxon>
    </lineage>
</organism>
<feature type="region of interest" description="Disordered" evidence="1">
    <location>
        <begin position="57"/>
        <end position="87"/>
    </location>
</feature>
<dbReference type="AlphaFoldDB" id="A0AAV9TSP5"/>
<evidence type="ECO:0000256" key="1">
    <source>
        <dbReference type="SAM" id="MobiDB-lite"/>
    </source>
</evidence>
<gene>
    <name evidence="2" type="ORF">QIS74_01867</name>
</gene>
<evidence type="ECO:0000313" key="3">
    <source>
        <dbReference type="Proteomes" id="UP001327957"/>
    </source>
</evidence>
<protein>
    <submittedName>
        <fullName evidence="2">Uncharacterized protein</fullName>
    </submittedName>
</protein>
<keyword evidence="3" id="KW-1185">Reference proteome</keyword>
<name>A0AAV9TSP5_9PEZI</name>
<reference evidence="2 3" key="1">
    <citation type="submission" date="2023-04" db="EMBL/GenBank/DDBJ databases">
        <title>Colletotrichum tabacum stain YC1 causing leaf anthracnose on Nicotiana tabacum(L.) cv.</title>
        <authorList>
            <person name="Ji Z."/>
            <person name="Wang M."/>
            <person name="Zhang J."/>
            <person name="Wang N."/>
            <person name="Zhou Z."/>
        </authorList>
    </citation>
    <scope>NUCLEOTIDE SEQUENCE [LARGE SCALE GENOMIC DNA]</scope>
    <source>
        <strain evidence="2 3">YC1</strain>
    </source>
</reference>
<dbReference type="Proteomes" id="UP001327957">
    <property type="component" value="Unassembled WGS sequence"/>
</dbReference>
<accession>A0AAV9TSP5</accession>
<dbReference type="EMBL" id="JASAOK010000002">
    <property type="protein sequence ID" value="KAK6225820.1"/>
    <property type="molecule type" value="Genomic_DNA"/>
</dbReference>
<sequence>MRYARRLFDSVSSLLTGPVADFVADTCVFRTPYSSVLGPEWSSIGDTYDGARAVSGRTPSIASAPAPVDTPDGAVDGTGDGADDSMA</sequence>
<evidence type="ECO:0000313" key="2">
    <source>
        <dbReference type="EMBL" id="KAK6225820.1"/>
    </source>
</evidence>